<comment type="function">
    <text evidence="1">Accessory subunit of the mitochondrial membrane respiratory chain NADH dehydrogenase (Complex I), that is believed not to be involved in catalysis. Complex I functions in the transfer of electrons from NADH to the respiratory chain. The immediate electron acceptor for the enzyme is believed to be ubiquinone.</text>
</comment>
<name>A0A139AK16_GONPJ</name>
<keyword evidence="5" id="KW-0813">Transport</keyword>
<evidence type="ECO:0000256" key="9">
    <source>
        <dbReference type="ARBA" id="ARBA00022982"/>
    </source>
</evidence>
<evidence type="ECO:0000256" key="2">
    <source>
        <dbReference type="ARBA" id="ARBA00004298"/>
    </source>
</evidence>
<dbReference type="GO" id="GO:0005743">
    <property type="term" value="C:mitochondrial inner membrane"/>
    <property type="evidence" value="ECO:0007669"/>
    <property type="project" value="UniProtKB-SubCell"/>
</dbReference>
<comment type="subcellular location">
    <subcellularLocation>
        <location evidence="2">Mitochondrion inner membrane</location>
        <topology evidence="2">Single-pass membrane protein</topology>
        <orientation evidence="2">Matrix side</orientation>
    </subcellularLocation>
</comment>
<evidence type="ECO:0000256" key="11">
    <source>
        <dbReference type="ARBA" id="ARBA00023128"/>
    </source>
</evidence>
<keyword evidence="12" id="KW-0472">Membrane</keyword>
<keyword evidence="6" id="KW-0679">Respiratory chain</keyword>
<evidence type="ECO:0000256" key="4">
    <source>
        <dbReference type="ARBA" id="ARBA00016392"/>
    </source>
</evidence>
<organism evidence="13 14">
    <name type="scientific">Gonapodya prolifera (strain JEL478)</name>
    <name type="common">Monoblepharis prolifera</name>
    <dbReference type="NCBI Taxonomy" id="1344416"/>
    <lineage>
        <taxon>Eukaryota</taxon>
        <taxon>Fungi</taxon>
        <taxon>Fungi incertae sedis</taxon>
        <taxon>Chytridiomycota</taxon>
        <taxon>Chytridiomycota incertae sedis</taxon>
        <taxon>Monoblepharidomycetes</taxon>
        <taxon>Monoblepharidales</taxon>
        <taxon>Gonapodyaceae</taxon>
        <taxon>Gonapodya</taxon>
    </lineage>
</organism>
<evidence type="ECO:0000313" key="14">
    <source>
        <dbReference type="Proteomes" id="UP000070544"/>
    </source>
</evidence>
<keyword evidence="9" id="KW-0249">Electron transport</keyword>
<dbReference type="STRING" id="1344416.A0A139AK16"/>
<keyword evidence="14" id="KW-1185">Reference proteome</keyword>
<keyword evidence="8" id="KW-0999">Mitochondrion inner membrane</keyword>
<dbReference type="OrthoDB" id="1920692at2759"/>
<dbReference type="EMBL" id="KQ965748">
    <property type="protein sequence ID" value="KXS17120.1"/>
    <property type="molecule type" value="Genomic_DNA"/>
</dbReference>
<dbReference type="PANTHER" id="PTHR17098">
    <property type="entry name" value="NADH-UBIQUINONE OXIDOREDUCTASE MWFE SUBUNIT"/>
    <property type="match status" value="1"/>
</dbReference>
<evidence type="ECO:0000256" key="1">
    <source>
        <dbReference type="ARBA" id="ARBA00003195"/>
    </source>
</evidence>
<accession>A0A139AK16</accession>
<reference evidence="13 14" key="1">
    <citation type="journal article" date="2015" name="Genome Biol. Evol.">
        <title>Phylogenomic analyses indicate that early fungi evolved digesting cell walls of algal ancestors of land plants.</title>
        <authorList>
            <person name="Chang Y."/>
            <person name="Wang S."/>
            <person name="Sekimoto S."/>
            <person name="Aerts A.L."/>
            <person name="Choi C."/>
            <person name="Clum A."/>
            <person name="LaButti K.M."/>
            <person name="Lindquist E.A."/>
            <person name="Yee Ngan C."/>
            <person name="Ohm R.A."/>
            <person name="Salamov A.A."/>
            <person name="Grigoriev I.V."/>
            <person name="Spatafora J.W."/>
            <person name="Berbee M.L."/>
        </authorList>
    </citation>
    <scope>NUCLEOTIDE SEQUENCE [LARGE SCALE GENOMIC DNA]</scope>
    <source>
        <strain evidence="13 14">JEL478</strain>
    </source>
</reference>
<protein>
    <recommendedName>
        <fullName evidence="4">NADH dehydrogenase [ubiquinone] 1 alpha subcomplex subunit 1</fullName>
    </recommendedName>
</protein>
<evidence type="ECO:0000256" key="6">
    <source>
        <dbReference type="ARBA" id="ARBA00022660"/>
    </source>
</evidence>
<evidence type="ECO:0000256" key="8">
    <source>
        <dbReference type="ARBA" id="ARBA00022792"/>
    </source>
</evidence>
<dbReference type="AlphaFoldDB" id="A0A139AK16"/>
<evidence type="ECO:0000256" key="7">
    <source>
        <dbReference type="ARBA" id="ARBA00022692"/>
    </source>
</evidence>
<dbReference type="InterPro" id="IPR017384">
    <property type="entry name" value="NADH_Ub_cplx-1_asu_su-1"/>
</dbReference>
<keyword evidence="7" id="KW-0812">Transmembrane</keyword>
<keyword evidence="10" id="KW-1133">Transmembrane helix</keyword>
<proteinExistence type="inferred from homology"/>
<comment type="similarity">
    <text evidence="3">Belongs to the complex I NDUFA1 subunit family.</text>
</comment>
<gene>
    <name evidence="13" type="ORF">M427DRAFT_54776</name>
</gene>
<dbReference type="Pfam" id="PF15879">
    <property type="entry name" value="MWFE"/>
    <property type="match status" value="1"/>
</dbReference>
<evidence type="ECO:0000256" key="10">
    <source>
        <dbReference type="ARBA" id="ARBA00022989"/>
    </source>
</evidence>
<keyword evidence="11" id="KW-0496">Mitochondrion</keyword>
<sequence>MLYIASYGLMGAQRFENEWKPKRWRMDDWDRQMMERDARLTGTKRGQAGEAEAPAAFATNSKWSLERRL</sequence>
<dbReference type="PANTHER" id="PTHR17098:SF2">
    <property type="entry name" value="NADH DEHYDROGENASE [UBIQUINONE] 1 ALPHA SUBCOMPLEX SUBUNIT 1"/>
    <property type="match status" value="1"/>
</dbReference>
<evidence type="ECO:0000256" key="3">
    <source>
        <dbReference type="ARBA" id="ARBA00009960"/>
    </source>
</evidence>
<dbReference type="Proteomes" id="UP000070544">
    <property type="component" value="Unassembled WGS sequence"/>
</dbReference>
<evidence type="ECO:0000256" key="12">
    <source>
        <dbReference type="ARBA" id="ARBA00023136"/>
    </source>
</evidence>
<evidence type="ECO:0000313" key="13">
    <source>
        <dbReference type="EMBL" id="KXS17120.1"/>
    </source>
</evidence>
<evidence type="ECO:0000256" key="5">
    <source>
        <dbReference type="ARBA" id="ARBA00022448"/>
    </source>
</evidence>